<dbReference type="GO" id="GO:0005905">
    <property type="term" value="C:clathrin-coated pit"/>
    <property type="evidence" value="ECO:0007669"/>
    <property type="project" value="UniProtKB-KW"/>
</dbReference>
<evidence type="ECO:0000256" key="6">
    <source>
        <dbReference type="ARBA" id="ARBA00022989"/>
    </source>
</evidence>
<evidence type="ECO:0000313" key="16">
    <source>
        <dbReference type="Proteomes" id="UP000749559"/>
    </source>
</evidence>
<sequence>MKRFIVVFAALHAVISKDFNKINICNFKTDHRIQVDLNDHGEIHSPNYPESFGGAFLSPASCYLTLYGCPECKIELRFTEIVLPPCDIPPPTQDTCVDKCDTLFVYEEFYTENTIAYIQKQNVSKVFTSISNSVTLKLCMVKRLEKRFKINYVIQEKKQYFTLGPNGTIRGPNFPKGYAMQGEKYSYLIKNPDVNGFIRIVFDDWNLNSKSSQMLFYNDESEKDVIFTSSGYSRRPAVQSSGPVLLVVFKSGWADGKMIGFKGTYEFVTKSTWTNKPTTACGSYNNVCYNNGLITCGVITFNSYSQTGSGYFDCNWSLTTPKGFHAFYLKLKTFRLNQGWREWLNSLEIRRGVSSDGALLGHYKANDTPQDAFDGFVDTSGFYVRLKGVYHMSDLLEVTFTAFIVPTSHGCDLYRYFPCSNDRCVSRDTMCDGTNHCGDNSDESLASCEASKIKVCKPYETLCSNKYQCVPSTKICDDWPDCQRTSSETISSDELNCKVTTVSSSTSNSCVAPTWFECDNGQCIHNWKKCDNIVDCEDKSDEKSAICDKETSSNGYNYWQVVMPVGLSLCIALFLCVLILCMRSLYKRKQRRRRMQAARSNLSTINRSSPAGAAPGTGRQTQISFSITSTELGFDMPDRQAPPSYDDTMRYEGNVNMAFSNSMGRLNLDDLPPPPAYTPLNVTATQNDDNSEPPVAPTRSERRRRRRSRSRNTNSESSEAITSENRPKRGVEMAVQTENISDYDNAPKDSAEGDPDQVEITVAANSPAVPSTGALRKIKVGNISKYIGRNETMLLDKDGKMIPNVKYTVSPVEPHSSDTDISATNVHGSLDRDKCKTVDNLENVSDENCDGVKCKSEDPNSDVLILEASNDIKNPSQSKQRSSSEQALKTLFDSNDQSLSDLDPSKQTDPSTRPPTPPISKYPTLGRSQSEHSIPQLGYPTPTGSSGSIPRVSSTGKLLHSSHNLVGCDNPAFSAVLDKQYLKFSSDISLSDDECTV</sequence>
<dbReference type="Pfam" id="PF00057">
    <property type="entry name" value="Ldl_recept_a"/>
    <property type="match status" value="2"/>
</dbReference>
<evidence type="ECO:0000256" key="2">
    <source>
        <dbReference type="ARBA" id="ARBA00009939"/>
    </source>
</evidence>
<feature type="compositionally biased region" description="Polar residues" evidence="12">
    <location>
        <begin position="892"/>
        <end position="911"/>
    </location>
</feature>
<dbReference type="InterPro" id="IPR050685">
    <property type="entry name" value="LDLR"/>
</dbReference>
<keyword evidence="8 11" id="KW-1015">Disulfide bond</keyword>
<dbReference type="PROSITE" id="PS50068">
    <property type="entry name" value="LDLRA_2"/>
    <property type="match status" value="3"/>
</dbReference>
<keyword evidence="6 13" id="KW-1133">Transmembrane helix</keyword>
<feature type="compositionally biased region" description="Basic residues" evidence="12">
    <location>
        <begin position="701"/>
        <end position="710"/>
    </location>
</feature>
<dbReference type="InterPro" id="IPR000859">
    <property type="entry name" value="CUB_dom"/>
</dbReference>
<dbReference type="InterPro" id="IPR002172">
    <property type="entry name" value="LDrepeatLR_classA_rpt"/>
</dbReference>
<keyword evidence="9" id="KW-0168">Coated pit</keyword>
<comment type="similarity">
    <text evidence="2">Belongs to the LDLR family.</text>
</comment>
<feature type="compositionally biased region" description="Polar residues" evidence="12">
    <location>
        <begin position="618"/>
        <end position="631"/>
    </location>
</feature>
<keyword evidence="5" id="KW-0677">Repeat</keyword>
<feature type="domain" description="CUB" evidence="14">
    <location>
        <begin position="281"/>
        <end position="407"/>
    </location>
</feature>
<keyword evidence="7 13" id="KW-0472">Membrane</keyword>
<dbReference type="AlphaFoldDB" id="A0A8S4NGF2"/>
<feature type="transmembrane region" description="Helical" evidence="13">
    <location>
        <begin position="558"/>
        <end position="586"/>
    </location>
</feature>
<proteinExistence type="inferred from homology"/>
<dbReference type="PROSITE" id="PS01209">
    <property type="entry name" value="LDLRA_1"/>
    <property type="match status" value="2"/>
</dbReference>
<dbReference type="GO" id="GO:0005886">
    <property type="term" value="C:plasma membrane"/>
    <property type="evidence" value="ECO:0007669"/>
    <property type="project" value="TreeGrafter"/>
</dbReference>
<evidence type="ECO:0000256" key="9">
    <source>
        <dbReference type="ARBA" id="ARBA00023176"/>
    </source>
</evidence>
<comment type="subcellular location">
    <subcellularLocation>
        <location evidence="10">Membrane</location>
        <location evidence="10">Coated pit</location>
    </subcellularLocation>
    <subcellularLocation>
        <location evidence="1">Membrane</location>
        <topology evidence="1">Single-pass membrane protein</topology>
    </subcellularLocation>
</comment>
<protein>
    <recommendedName>
        <fullName evidence="14">CUB domain-containing protein</fullName>
    </recommendedName>
</protein>
<keyword evidence="3" id="KW-0254">Endocytosis</keyword>
<organism evidence="15 16">
    <name type="scientific">Owenia fusiformis</name>
    <name type="common">Polychaete worm</name>
    <dbReference type="NCBI Taxonomy" id="6347"/>
    <lineage>
        <taxon>Eukaryota</taxon>
        <taxon>Metazoa</taxon>
        <taxon>Spiralia</taxon>
        <taxon>Lophotrochozoa</taxon>
        <taxon>Annelida</taxon>
        <taxon>Polychaeta</taxon>
        <taxon>Sedentaria</taxon>
        <taxon>Canalipalpata</taxon>
        <taxon>Sabellida</taxon>
        <taxon>Oweniida</taxon>
        <taxon>Oweniidae</taxon>
        <taxon>Owenia</taxon>
    </lineage>
</organism>
<evidence type="ECO:0000256" key="10">
    <source>
        <dbReference type="ARBA" id="ARBA00037878"/>
    </source>
</evidence>
<dbReference type="EMBL" id="CAIIXF020000003">
    <property type="protein sequence ID" value="CAH1779900.1"/>
    <property type="molecule type" value="Genomic_DNA"/>
</dbReference>
<dbReference type="SUPFAM" id="SSF57424">
    <property type="entry name" value="LDL receptor-like module"/>
    <property type="match status" value="3"/>
</dbReference>
<evidence type="ECO:0000256" key="5">
    <source>
        <dbReference type="ARBA" id="ARBA00022737"/>
    </source>
</evidence>
<comment type="caution">
    <text evidence="11">Lacks conserved residue(s) required for the propagation of feature annotation.</text>
</comment>
<feature type="compositionally biased region" description="Polar residues" evidence="12">
    <location>
        <begin position="942"/>
        <end position="954"/>
    </location>
</feature>
<dbReference type="OrthoDB" id="19606at2759"/>
<keyword evidence="16" id="KW-1185">Reference proteome</keyword>
<dbReference type="PROSITE" id="PS01180">
    <property type="entry name" value="CUB"/>
    <property type="match status" value="1"/>
</dbReference>
<evidence type="ECO:0000256" key="7">
    <source>
        <dbReference type="ARBA" id="ARBA00023136"/>
    </source>
</evidence>
<dbReference type="InterPro" id="IPR035914">
    <property type="entry name" value="Sperma_CUB_dom_sf"/>
</dbReference>
<dbReference type="Gene3D" id="4.10.400.10">
    <property type="entry name" value="Low-density Lipoprotein Receptor"/>
    <property type="match status" value="3"/>
</dbReference>
<dbReference type="InterPro" id="IPR023415">
    <property type="entry name" value="LDLR_class-A_CS"/>
</dbReference>
<feature type="region of interest" description="Disordered" evidence="12">
    <location>
        <begin position="596"/>
        <end position="649"/>
    </location>
</feature>
<evidence type="ECO:0000256" key="8">
    <source>
        <dbReference type="ARBA" id="ARBA00023157"/>
    </source>
</evidence>
<evidence type="ECO:0000256" key="12">
    <source>
        <dbReference type="SAM" id="MobiDB-lite"/>
    </source>
</evidence>
<keyword evidence="4 13" id="KW-0812">Transmembrane</keyword>
<evidence type="ECO:0000256" key="1">
    <source>
        <dbReference type="ARBA" id="ARBA00004167"/>
    </source>
</evidence>
<evidence type="ECO:0000256" key="11">
    <source>
        <dbReference type="PROSITE-ProRule" id="PRU00124"/>
    </source>
</evidence>
<evidence type="ECO:0000259" key="14">
    <source>
        <dbReference type="PROSITE" id="PS01180"/>
    </source>
</evidence>
<feature type="disulfide bond" evidence="11">
    <location>
        <begin position="419"/>
        <end position="437"/>
    </location>
</feature>
<dbReference type="Proteomes" id="UP000749559">
    <property type="component" value="Unassembled WGS sequence"/>
</dbReference>
<evidence type="ECO:0000256" key="4">
    <source>
        <dbReference type="ARBA" id="ARBA00022692"/>
    </source>
</evidence>
<dbReference type="Gene3D" id="2.60.120.290">
    <property type="entry name" value="Spermadhesin, CUB domain"/>
    <property type="match status" value="2"/>
</dbReference>
<gene>
    <name evidence="15" type="ORF">OFUS_LOCUS6659</name>
</gene>
<accession>A0A8S4NGF2</accession>
<feature type="disulfide bond" evidence="11">
    <location>
        <begin position="518"/>
        <end position="536"/>
    </location>
</feature>
<evidence type="ECO:0000313" key="15">
    <source>
        <dbReference type="EMBL" id="CAH1779900.1"/>
    </source>
</evidence>
<dbReference type="InterPro" id="IPR036055">
    <property type="entry name" value="LDL_receptor-like_sf"/>
</dbReference>
<dbReference type="GO" id="GO:0006897">
    <property type="term" value="P:endocytosis"/>
    <property type="evidence" value="ECO:0007669"/>
    <property type="project" value="UniProtKB-KW"/>
</dbReference>
<dbReference type="PANTHER" id="PTHR24270">
    <property type="entry name" value="LOW-DENSITY LIPOPROTEIN RECEPTOR-RELATED"/>
    <property type="match status" value="1"/>
</dbReference>
<dbReference type="SUPFAM" id="SSF49854">
    <property type="entry name" value="Spermadhesin, CUB domain"/>
    <property type="match status" value="3"/>
</dbReference>
<dbReference type="PRINTS" id="PR00261">
    <property type="entry name" value="LDLRECEPTOR"/>
</dbReference>
<feature type="region of interest" description="Disordered" evidence="12">
    <location>
        <begin position="666"/>
        <end position="731"/>
    </location>
</feature>
<comment type="caution">
    <text evidence="15">The sequence shown here is derived from an EMBL/GenBank/DDBJ whole genome shotgun (WGS) entry which is preliminary data.</text>
</comment>
<evidence type="ECO:0000256" key="3">
    <source>
        <dbReference type="ARBA" id="ARBA00022583"/>
    </source>
</evidence>
<reference evidence="15" key="1">
    <citation type="submission" date="2022-03" db="EMBL/GenBank/DDBJ databases">
        <authorList>
            <person name="Martin C."/>
        </authorList>
    </citation>
    <scope>NUCLEOTIDE SEQUENCE</scope>
</reference>
<evidence type="ECO:0000256" key="13">
    <source>
        <dbReference type="SAM" id="Phobius"/>
    </source>
</evidence>
<dbReference type="SMART" id="SM00192">
    <property type="entry name" value="LDLa"/>
    <property type="match status" value="3"/>
</dbReference>
<dbReference type="CDD" id="cd00112">
    <property type="entry name" value="LDLa"/>
    <property type="match status" value="3"/>
</dbReference>
<name>A0A8S4NGF2_OWEFU</name>
<feature type="region of interest" description="Disordered" evidence="12">
    <location>
        <begin position="892"/>
        <end position="954"/>
    </location>
</feature>